<dbReference type="AlphaFoldDB" id="A0A1H2THD0"/>
<evidence type="ECO:0000313" key="3">
    <source>
        <dbReference type="Proteomes" id="UP000182379"/>
    </source>
</evidence>
<reference evidence="2 3" key="1">
    <citation type="submission" date="2016-10" db="EMBL/GenBank/DDBJ databases">
        <authorList>
            <person name="Varghese N."/>
            <person name="Submissions S."/>
        </authorList>
    </citation>
    <scope>NUCLEOTIDE SEQUENCE [LARGE SCALE GENOMIC DNA]</scope>
    <source>
        <strain evidence="2 3">WCC6</strain>
    </source>
</reference>
<comment type="caution">
    <text evidence="2">The sequence shown here is derived from an EMBL/GenBank/DDBJ whole genome shotgun (WGS) entry which is preliminary data.</text>
</comment>
<dbReference type="RefSeq" id="WP_012938823.1">
    <property type="nucleotide sequence ID" value="NZ_CALAKB010000034.1"/>
</dbReference>
<dbReference type="Proteomes" id="UP000182379">
    <property type="component" value="Unassembled WGS sequence"/>
</dbReference>
<proteinExistence type="predicted"/>
<keyword evidence="1" id="KW-0812">Transmembrane</keyword>
<keyword evidence="1" id="KW-0472">Membrane</keyword>
<feature type="transmembrane region" description="Helical" evidence="1">
    <location>
        <begin position="87"/>
        <end position="106"/>
    </location>
</feature>
<evidence type="ECO:0000256" key="1">
    <source>
        <dbReference type="SAM" id="Phobius"/>
    </source>
</evidence>
<name>A0A1H2THD0_ACIFE</name>
<gene>
    <name evidence="2" type="ORF">SAMN05216495_101229</name>
</gene>
<organism evidence="2 3">
    <name type="scientific">Acidaminococcus fermentans</name>
    <dbReference type="NCBI Taxonomy" id="905"/>
    <lineage>
        <taxon>Bacteria</taxon>
        <taxon>Bacillati</taxon>
        <taxon>Bacillota</taxon>
        <taxon>Negativicutes</taxon>
        <taxon>Acidaminococcales</taxon>
        <taxon>Acidaminococcaceae</taxon>
        <taxon>Acidaminococcus</taxon>
    </lineage>
</organism>
<evidence type="ECO:0000313" key="2">
    <source>
        <dbReference type="EMBL" id="SDW43220.1"/>
    </source>
</evidence>
<feature type="transmembrane region" description="Helical" evidence="1">
    <location>
        <begin position="112"/>
        <end position="130"/>
    </location>
</feature>
<sequence>MICKHCGLEYPDDLEACPGCGTLNEEGEAQVMSEEERDAFDGVTIETGTDEENRGDWKVYDREDIRKEQEKEARKEKWAAVWEIVKLNGRLMLVAALLILGILFLLPTLLGFALVGVGAFLVWTLFRNFFIRG</sequence>
<keyword evidence="1" id="KW-1133">Transmembrane helix</keyword>
<protein>
    <recommendedName>
        <fullName evidence="4">Zinc ribbon domain-containing protein</fullName>
    </recommendedName>
</protein>
<dbReference type="EMBL" id="FNOP01000001">
    <property type="protein sequence ID" value="SDW43220.1"/>
    <property type="molecule type" value="Genomic_DNA"/>
</dbReference>
<accession>A0A1H2THD0</accession>
<evidence type="ECO:0008006" key="4">
    <source>
        <dbReference type="Google" id="ProtNLM"/>
    </source>
</evidence>
<dbReference type="GeneID" id="78335174"/>
<dbReference type="OMA" id="NCHTPND"/>